<name>A0A5B9WDT2_9BACT</name>
<dbReference type="RefSeq" id="WP_210420314.1">
    <property type="nucleotide sequence ID" value="NZ_CP042997.1"/>
</dbReference>
<dbReference type="KEGG" id="agv:OJF2_74380"/>
<feature type="transmembrane region" description="Helical" evidence="2">
    <location>
        <begin position="63"/>
        <end position="90"/>
    </location>
</feature>
<evidence type="ECO:0000256" key="2">
    <source>
        <dbReference type="SAM" id="Phobius"/>
    </source>
</evidence>
<accession>A0A5B9WDT2</accession>
<reference evidence="3 4" key="1">
    <citation type="submission" date="2019-08" db="EMBL/GenBank/DDBJ databases">
        <title>Deep-cultivation of Planctomycetes and their phenomic and genomic characterization uncovers novel biology.</title>
        <authorList>
            <person name="Wiegand S."/>
            <person name="Jogler M."/>
            <person name="Boedeker C."/>
            <person name="Pinto D."/>
            <person name="Vollmers J."/>
            <person name="Rivas-Marin E."/>
            <person name="Kohn T."/>
            <person name="Peeters S.H."/>
            <person name="Heuer A."/>
            <person name="Rast P."/>
            <person name="Oberbeckmann S."/>
            <person name="Bunk B."/>
            <person name="Jeske O."/>
            <person name="Meyerdierks A."/>
            <person name="Storesund J.E."/>
            <person name="Kallscheuer N."/>
            <person name="Luecker S."/>
            <person name="Lage O.M."/>
            <person name="Pohl T."/>
            <person name="Merkel B.J."/>
            <person name="Hornburger P."/>
            <person name="Mueller R.-W."/>
            <person name="Bruemmer F."/>
            <person name="Labrenz M."/>
            <person name="Spormann A.M."/>
            <person name="Op den Camp H."/>
            <person name="Overmann J."/>
            <person name="Amann R."/>
            <person name="Jetten M.S.M."/>
            <person name="Mascher T."/>
            <person name="Medema M.H."/>
            <person name="Devos D.P."/>
            <person name="Kaster A.-K."/>
            <person name="Ovreas L."/>
            <person name="Rohde M."/>
            <person name="Galperin M.Y."/>
            <person name="Jogler C."/>
        </authorList>
    </citation>
    <scope>NUCLEOTIDE SEQUENCE [LARGE SCALE GENOMIC DNA]</scope>
    <source>
        <strain evidence="3 4">OJF2</strain>
    </source>
</reference>
<evidence type="ECO:0000313" key="4">
    <source>
        <dbReference type="Proteomes" id="UP000324233"/>
    </source>
</evidence>
<feature type="region of interest" description="Disordered" evidence="1">
    <location>
        <begin position="195"/>
        <end position="219"/>
    </location>
</feature>
<keyword evidence="2" id="KW-1133">Transmembrane helix</keyword>
<proteinExistence type="predicted"/>
<evidence type="ECO:0000256" key="1">
    <source>
        <dbReference type="SAM" id="MobiDB-lite"/>
    </source>
</evidence>
<keyword evidence="2" id="KW-0812">Transmembrane</keyword>
<dbReference type="Pfam" id="PF10011">
    <property type="entry name" value="DUF2254"/>
    <property type="match status" value="1"/>
</dbReference>
<protein>
    <recommendedName>
        <fullName evidence="5">DUF2254 domain-containing protein</fullName>
    </recommendedName>
</protein>
<gene>
    <name evidence="3" type="ORF">OJF2_74380</name>
</gene>
<keyword evidence="4" id="KW-1185">Reference proteome</keyword>
<evidence type="ECO:0000313" key="3">
    <source>
        <dbReference type="EMBL" id="QEH38828.1"/>
    </source>
</evidence>
<feature type="transmembrane region" description="Helical" evidence="2">
    <location>
        <begin position="110"/>
        <end position="129"/>
    </location>
</feature>
<dbReference type="InterPro" id="IPR018723">
    <property type="entry name" value="DUF2254_membrane"/>
</dbReference>
<feature type="region of interest" description="Disordered" evidence="1">
    <location>
        <begin position="441"/>
        <end position="460"/>
    </location>
</feature>
<feature type="transmembrane region" description="Helical" evidence="2">
    <location>
        <begin position="15"/>
        <end position="35"/>
    </location>
</feature>
<dbReference type="Proteomes" id="UP000324233">
    <property type="component" value="Chromosome"/>
</dbReference>
<dbReference type="AlphaFoldDB" id="A0A5B9WDT2"/>
<keyword evidence="2" id="KW-0472">Membrane</keyword>
<organism evidence="3 4">
    <name type="scientific">Aquisphaera giovannonii</name>
    <dbReference type="NCBI Taxonomy" id="406548"/>
    <lineage>
        <taxon>Bacteria</taxon>
        <taxon>Pseudomonadati</taxon>
        <taxon>Planctomycetota</taxon>
        <taxon>Planctomycetia</taxon>
        <taxon>Isosphaerales</taxon>
        <taxon>Isosphaeraceae</taxon>
        <taxon>Aquisphaera</taxon>
    </lineage>
</organism>
<dbReference type="EMBL" id="CP042997">
    <property type="protein sequence ID" value="QEH38828.1"/>
    <property type="molecule type" value="Genomic_DNA"/>
</dbReference>
<sequence length="460" mass="50287">MRLWLESKWEGLRTSFWFVPTLMVTAAIALSLATIHLDRTFPEHNWIATLGWTYTRGPEGSRAVLSAVAGSMMTIASVTLSITVVALQLASSQFGPRLLRNFMGDRGSQVALGTFIATFAYCLLVLRAVNGQEGEQFVPHIAVTVGLLLSLASLGVLIYFIHHTAEAIQAENVIDSVSRELRRAIDRLYPECLGREADETSSPPGGPRPPEGFDRDSRPIPAPAGGYLQAIDVDRLMGLARQHDVILDVRRRPGKFVVEGSELVRAWPADRADDGLAEALGGAFYFGHRRTLRQDVEFAVDQLVEIAVRALSPGINDPFTAMNCVDRLGEALCTLAGRDMPSPYRYDDEGRLRVVADVSTAAGIVDASFHQIRQAARGDAAVTMRLLEAIAEVARAARAPDFRAALRRQADAIRRGGREGLADVIDRQELDRRHREAMQALGIEGEGAPTRPDAQDFAGR</sequence>
<evidence type="ECO:0008006" key="5">
    <source>
        <dbReference type="Google" id="ProtNLM"/>
    </source>
</evidence>
<feature type="transmembrane region" description="Helical" evidence="2">
    <location>
        <begin position="141"/>
        <end position="161"/>
    </location>
</feature>